<comment type="caution">
    <text evidence="7">The sequence shown here is derived from an EMBL/GenBank/DDBJ whole genome shotgun (WGS) entry which is preliminary data.</text>
</comment>
<feature type="transmembrane region" description="Helical" evidence="6">
    <location>
        <begin position="293"/>
        <end position="318"/>
    </location>
</feature>
<gene>
    <name evidence="7" type="ORF">KILIM_022_00070</name>
</gene>
<keyword evidence="3 6" id="KW-0812">Transmembrane</keyword>
<evidence type="ECO:0000256" key="6">
    <source>
        <dbReference type="SAM" id="Phobius"/>
    </source>
</evidence>
<dbReference type="RefSeq" id="WP_006592055.1">
    <property type="nucleotide sequence ID" value="NZ_BAHD01000022.1"/>
</dbReference>
<dbReference type="PIRSF" id="PIRSF006060">
    <property type="entry name" value="AA_transporter"/>
    <property type="match status" value="1"/>
</dbReference>
<dbReference type="PANTHER" id="PTHR42770:SF7">
    <property type="entry name" value="MEMBRANE PROTEIN"/>
    <property type="match status" value="1"/>
</dbReference>
<feature type="transmembrane region" description="Helical" evidence="6">
    <location>
        <begin position="433"/>
        <end position="450"/>
    </location>
</feature>
<feature type="transmembrane region" description="Helical" evidence="6">
    <location>
        <begin position="48"/>
        <end position="72"/>
    </location>
</feature>
<dbReference type="GO" id="GO:0022857">
    <property type="term" value="F:transmembrane transporter activity"/>
    <property type="evidence" value="ECO:0007669"/>
    <property type="project" value="InterPro"/>
</dbReference>
<evidence type="ECO:0000256" key="1">
    <source>
        <dbReference type="ARBA" id="ARBA00004651"/>
    </source>
</evidence>
<proteinExistence type="predicted"/>
<evidence type="ECO:0000256" key="3">
    <source>
        <dbReference type="ARBA" id="ARBA00022692"/>
    </source>
</evidence>
<dbReference type="Pfam" id="PF13520">
    <property type="entry name" value="AA_permease_2"/>
    <property type="match status" value="1"/>
</dbReference>
<evidence type="ECO:0000256" key="4">
    <source>
        <dbReference type="ARBA" id="ARBA00022989"/>
    </source>
</evidence>
<feature type="transmembrane region" description="Helical" evidence="6">
    <location>
        <begin position="168"/>
        <end position="189"/>
    </location>
</feature>
<feature type="transmembrane region" description="Helical" evidence="6">
    <location>
        <begin position="339"/>
        <end position="358"/>
    </location>
</feature>
<feature type="transmembrane region" description="Helical" evidence="6">
    <location>
        <begin position="242"/>
        <end position="265"/>
    </location>
</feature>
<dbReference type="STRING" id="1184609.KILIM_022_00070"/>
<reference evidence="7 8" key="1">
    <citation type="submission" date="2012-08" db="EMBL/GenBank/DDBJ databases">
        <title>Whole genome shotgun sequence of Kineosphaera limosa NBRC 100340.</title>
        <authorList>
            <person name="Yoshida I."/>
            <person name="Isaki S."/>
            <person name="Hosoyama A."/>
            <person name="Tsuchikane K."/>
            <person name="Katsumata H."/>
            <person name="Ando Y."/>
            <person name="Ohji S."/>
            <person name="Hamada M."/>
            <person name="Tamura T."/>
            <person name="Yamazoe A."/>
            <person name="Yamazaki S."/>
            <person name="Fujita N."/>
        </authorList>
    </citation>
    <scope>NUCLEOTIDE SEQUENCE [LARGE SCALE GENOMIC DNA]</scope>
    <source>
        <strain evidence="7 8">NBRC 100340</strain>
    </source>
</reference>
<dbReference type="EMBL" id="BAHD01000022">
    <property type="protein sequence ID" value="GAB95523.1"/>
    <property type="molecule type" value="Genomic_DNA"/>
</dbReference>
<feature type="transmembrane region" description="Helical" evidence="6">
    <location>
        <begin position="201"/>
        <end position="222"/>
    </location>
</feature>
<keyword evidence="8" id="KW-1185">Reference proteome</keyword>
<feature type="transmembrane region" description="Helical" evidence="6">
    <location>
        <begin position="21"/>
        <end position="42"/>
    </location>
</feature>
<sequence>MDNTEPHDDATLDRVLGRWDVMAVAFGAMIGFGWIVLTGGFLESAGTFGAALAFIIGGAIVLLIALTYAELVAAMPSVGGAHNYALRAMGSRAAFFTSWSLVLGYVSVVAFEAVAIPQTVLYLFPDMLVGYMYSVAGYEVYASWVAVGVVTAIIMTALNYFGVKQAAVFQSVAVGFLLLVGVVLLTGSFVGGSTDNMQPLFIGGAAGLISVLVATPFLFVGFDVVPQSAEEINLEYRKIGQVLLVSVFMAIFWYVMIMVTIGSSLPVEMLAASELAAADGMVALWNSPMMGTVLVLGGIAGLLTSWNGFLIGASRLIYAMARTGMLPPWFAALHPKFKTPANAIVFIGVLSMIAPFFGRKTLVWLVNAGGLAIILAWLMVAISFVILRRREPEMERPFRAPGGVGLGIVAVVLSAGMAALFMPGAPAALTWPYEWVIIGAWTIIGVYFASRLVKVTPGPGAEEELIRRMGRR</sequence>
<dbReference type="InterPro" id="IPR050367">
    <property type="entry name" value="APC_superfamily"/>
</dbReference>
<dbReference type="PANTHER" id="PTHR42770">
    <property type="entry name" value="AMINO ACID TRANSPORTER-RELATED"/>
    <property type="match status" value="1"/>
</dbReference>
<evidence type="ECO:0000256" key="5">
    <source>
        <dbReference type="ARBA" id="ARBA00023136"/>
    </source>
</evidence>
<evidence type="ECO:0000313" key="8">
    <source>
        <dbReference type="Proteomes" id="UP000008366"/>
    </source>
</evidence>
<evidence type="ECO:0000313" key="7">
    <source>
        <dbReference type="EMBL" id="GAB95523.1"/>
    </source>
</evidence>
<feature type="transmembrane region" description="Helical" evidence="6">
    <location>
        <begin position="141"/>
        <end position="161"/>
    </location>
</feature>
<dbReference type="Gene3D" id="1.20.1740.10">
    <property type="entry name" value="Amino acid/polyamine transporter I"/>
    <property type="match status" value="1"/>
</dbReference>
<feature type="transmembrane region" description="Helical" evidence="6">
    <location>
        <begin position="398"/>
        <end position="421"/>
    </location>
</feature>
<feature type="transmembrane region" description="Helical" evidence="6">
    <location>
        <begin position="364"/>
        <end position="386"/>
    </location>
</feature>
<dbReference type="AlphaFoldDB" id="K6VH43"/>
<keyword evidence="2" id="KW-1003">Cell membrane</keyword>
<evidence type="ECO:0000256" key="2">
    <source>
        <dbReference type="ARBA" id="ARBA00022475"/>
    </source>
</evidence>
<dbReference type="Proteomes" id="UP000008366">
    <property type="component" value="Unassembled WGS sequence"/>
</dbReference>
<dbReference type="InterPro" id="IPR002293">
    <property type="entry name" value="AA/rel_permease1"/>
</dbReference>
<organism evidence="7 8">
    <name type="scientific">Kineosphaera limosa NBRC 100340</name>
    <dbReference type="NCBI Taxonomy" id="1184609"/>
    <lineage>
        <taxon>Bacteria</taxon>
        <taxon>Bacillati</taxon>
        <taxon>Actinomycetota</taxon>
        <taxon>Actinomycetes</taxon>
        <taxon>Micrococcales</taxon>
        <taxon>Dermatophilaceae</taxon>
        <taxon>Kineosphaera</taxon>
    </lineage>
</organism>
<protein>
    <submittedName>
        <fullName evidence="7">Putative amino acid transporter</fullName>
    </submittedName>
</protein>
<dbReference type="GO" id="GO:0005886">
    <property type="term" value="C:plasma membrane"/>
    <property type="evidence" value="ECO:0007669"/>
    <property type="project" value="UniProtKB-SubCell"/>
</dbReference>
<dbReference type="eggNOG" id="COG0833">
    <property type="taxonomic scope" value="Bacteria"/>
</dbReference>
<feature type="transmembrane region" description="Helical" evidence="6">
    <location>
        <begin position="93"/>
        <end position="121"/>
    </location>
</feature>
<keyword evidence="5 6" id="KW-0472">Membrane</keyword>
<keyword evidence="4 6" id="KW-1133">Transmembrane helix</keyword>
<accession>K6VH43</accession>
<name>K6VH43_9MICO</name>
<comment type="subcellular location">
    <subcellularLocation>
        <location evidence="1">Cell membrane</location>
        <topology evidence="1">Multi-pass membrane protein</topology>
    </subcellularLocation>
</comment>